<sequence>MRSIITTKHLELFPQPSIVCSSRLSSFPTNADDLFLLTLHPIPRLLLSRSWLTSSHSATMTREKKRGKGEFRNEKKKTKIVCKRRVFSYCIYTGTSF</sequence>
<reference evidence="1 2" key="1">
    <citation type="submission" date="2021-06" db="EMBL/GenBank/DDBJ databases">
        <title>Caerostris extrusa draft genome.</title>
        <authorList>
            <person name="Kono N."/>
            <person name="Arakawa K."/>
        </authorList>
    </citation>
    <scope>NUCLEOTIDE SEQUENCE [LARGE SCALE GENOMIC DNA]</scope>
</reference>
<organism evidence="1 2">
    <name type="scientific">Caerostris extrusa</name>
    <name type="common">Bark spider</name>
    <name type="synonym">Caerostris bankana</name>
    <dbReference type="NCBI Taxonomy" id="172846"/>
    <lineage>
        <taxon>Eukaryota</taxon>
        <taxon>Metazoa</taxon>
        <taxon>Ecdysozoa</taxon>
        <taxon>Arthropoda</taxon>
        <taxon>Chelicerata</taxon>
        <taxon>Arachnida</taxon>
        <taxon>Araneae</taxon>
        <taxon>Araneomorphae</taxon>
        <taxon>Entelegynae</taxon>
        <taxon>Araneoidea</taxon>
        <taxon>Araneidae</taxon>
        <taxon>Caerostris</taxon>
    </lineage>
</organism>
<comment type="caution">
    <text evidence="1">The sequence shown here is derived from an EMBL/GenBank/DDBJ whole genome shotgun (WGS) entry which is preliminary data.</text>
</comment>
<proteinExistence type="predicted"/>
<keyword evidence="2" id="KW-1185">Reference proteome</keyword>
<accession>A0AAV4TQ67</accession>
<dbReference type="AlphaFoldDB" id="A0AAV4TQ67"/>
<protein>
    <submittedName>
        <fullName evidence="1">Uncharacterized protein</fullName>
    </submittedName>
</protein>
<dbReference type="EMBL" id="BPLR01011557">
    <property type="protein sequence ID" value="GIY47266.1"/>
    <property type="molecule type" value="Genomic_DNA"/>
</dbReference>
<dbReference type="Proteomes" id="UP001054945">
    <property type="component" value="Unassembled WGS sequence"/>
</dbReference>
<evidence type="ECO:0000313" key="1">
    <source>
        <dbReference type="EMBL" id="GIY47266.1"/>
    </source>
</evidence>
<gene>
    <name evidence="1" type="ORF">CEXT_257881</name>
</gene>
<name>A0AAV4TQ67_CAEEX</name>
<evidence type="ECO:0000313" key="2">
    <source>
        <dbReference type="Proteomes" id="UP001054945"/>
    </source>
</evidence>